<organism evidence="2 3">
    <name type="scientific">Gluconobacter albidus</name>
    <dbReference type="NCBI Taxonomy" id="318683"/>
    <lineage>
        <taxon>Bacteria</taxon>
        <taxon>Pseudomonadati</taxon>
        <taxon>Pseudomonadota</taxon>
        <taxon>Alphaproteobacteria</taxon>
        <taxon>Acetobacterales</taxon>
        <taxon>Acetobacteraceae</taxon>
        <taxon>Gluconobacter</taxon>
    </lineage>
</organism>
<gene>
    <name evidence="2" type="ORF">AD945_12875</name>
</gene>
<evidence type="ECO:0000259" key="1">
    <source>
        <dbReference type="Pfam" id="PF16220"/>
    </source>
</evidence>
<accession>A0A149TGP7</accession>
<dbReference type="InterPro" id="IPR032623">
    <property type="entry name" value="FecR_N"/>
</dbReference>
<dbReference type="PATRIC" id="fig|318683.6.peg.3035"/>
<protein>
    <recommendedName>
        <fullName evidence="1">FecR N-terminal domain-containing protein</fullName>
    </recommendedName>
</protein>
<dbReference type="RefSeq" id="WP_062109330.1">
    <property type="nucleotide sequence ID" value="NZ_LHZR01000111.1"/>
</dbReference>
<evidence type="ECO:0000313" key="2">
    <source>
        <dbReference type="EMBL" id="KXV46958.1"/>
    </source>
</evidence>
<sequence length="312" mass="34104">MSHDDTSIGSIDAVAFDWVARLDNAPLNVSDAAALQRWLAEDVRHRGAFVRAQSLWMSAGRMAALQGMPLRAPVPPRALSRRALIRTAVAAGIAGACLIPHRSADASEIFHAASGLMHVTQPECGEIVLDQGTILRIRRNTDRPAFDLLTGRMSLAARRVSLPINMNGLFIALQPSSKLIAHAAGTESDALVLQGHALSHCAQERMDRHLHARDWIQTTPRSITVTILCDDDMERAVAWSQGKLEFQSVDVVEAISELNRYNARKIILTGSACAHRKISGIFMLDDPLGFARVLREIFGVRLSISKENIAIS</sequence>
<comment type="caution">
    <text evidence="2">The sequence shown here is derived from an EMBL/GenBank/DDBJ whole genome shotgun (WGS) entry which is preliminary data.</text>
</comment>
<name>A0A149TGP7_9PROT</name>
<proteinExistence type="predicted"/>
<dbReference type="Gene3D" id="3.55.50.30">
    <property type="match status" value="1"/>
</dbReference>
<dbReference type="STRING" id="318683.A0U94_00725"/>
<feature type="domain" description="FecR N-terminal" evidence="1">
    <location>
        <begin position="15"/>
        <end position="55"/>
    </location>
</feature>
<dbReference type="Proteomes" id="UP000075636">
    <property type="component" value="Unassembled WGS sequence"/>
</dbReference>
<dbReference type="Pfam" id="PF16220">
    <property type="entry name" value="DUF4880"/>
    <property type="match status" value="1"/>
</dbReference>
<reference evidence="2 3" key="1">
    <citation type="submission" date="2015-06" db="EMBL/GenBank/DDBJ databases">
        <title>Improved classification and identification of acetic acid bacteria using matrix-assisted laser desorption/ionization time-of-flight mass spectrometry; Gluconobacter nephelii and Gluconobacter uchimurae are later heterotypic synonyms of Gluconobacter japonicus and Gluconobacter oxydans, respectively.</title>
        <authorList>
            <person name="Li L."/>
            <person name="Cleenwerck I."/>
            <person name="De Vuyst L."/>
            <person name="Vandamme P."/>
        </authorList>
    </citation>
    <scope>NUCLEOTIDE SEQUENCE [LARGE SCALE GENOMIC DNA]</scope>
    <source>
        <strain evidence="2 3">LMG 1768</strain>
    </source>
</reference>
<dbReference type="EMBL" id="LHZR01000111">
    <property type="protein sequence ID" value="KXV46958.1"/>
    <property type="molecule type" value="Genomic_DNA"/>
</dbReference>
<evidence type="ECO:0000313" key="3">
    <source>
        <dbReference type="Proteomes" id="UP000075636"/>
    </source>
</evidence>
<dbReference type="AlphaFoldDB" id="A0A149TGP7"/>